<accession>A0A934UZ94</accession>
<dbReference type="GO" id="GO:0035438">
    <property type="term" value="F:cyclic-di-GMP binding"/>
    <property type="evidence" value="ECO:0007669"/>
    <property type="project" value="InterPro"/>
</dbReference>
<evidence type="ECO:0000256" key="5">
    <source>
        <dbReference type="SAM" id="Phobius"/>
    </source>
</evidence>
<evidence type="ECO:0000313" key="7">
    <source>
        <dbReference type="EMBL" id="MBK1696160.1"/>
    </source>
</evidence>
<gene>
    <name evidence="7" type="ORF">CKO21_02745</name>
</gene>
<keyword evidence="2 5" id="KW-0812">Transmembrane</keyword>
<dbReference type="EMBL" id="NRRE01000011">
    <property type="protein sequence ID" value="MBK1696160.1"/>
    <property type="molecule type" value="Genomic_DNA"/>
</dbReference>
<evidence type="ECO:0000256" key="2">
    <source>
        <dbReference type="ARBA" id="ARBA00022692"/>
    </source>
</evidence>
<dbReference type="RefSeq" id="WP_027288101.1">
    <property type="nucleotide sequence ID" value="NZ_NRRE01000011.1"/>
</dbReference>
<dbReference type="GO" id="GO:0016020">
    <property type="term" value="C:membrane"/>
    <property type="evidence" value="ECO:0007669"/>
    <property type="project" value="UniProtKB-SubCell"/>
</dbReference>
<dbReference type="Pfam" id="PF07238">
    <property type="entry name" value="PilZ"/>
    <property type="match status" value="1"/>
</dbReference>
<comment type="subcellular location">
    <subcellularLocation>
        <location evidence="1">Membrane</location>
        <topology evidence="1">Single-pass membrane protein</topology>
    </subcellularLocation>
</comment>
<dbReference type="Gene3D" id="2.40.10.220">
    <property type="entry name" value="predicted glycosyltransferase like domains"/>
    <property type="match status" value="1"/>
</dbReference>
<dbReference type="SUPFAM" id="SSF141371">
    <property type="entry name" value="PilZ domain-like"/>
    <property type="match status" value="1"/>
</dbReference>
<proteinExistence type="predicted"/>
<name>A0A934UZ94_9PROT</name>
<keyword evidence="3 5" id="KW-1133">Transmembrane helix</keyword>
<feature type="domain" description="PilZ" evidence="6">
    <location>
        <begin position="27"/>
        <end position="123"/>
    </location>
</feature>
<dbReference type="InterPro" id="IPR050739">
    <property type="entry name" value="MFP"/>
</dbReference>
<evidence type="ECO:0000259" key="6">
    <source>
        <dbReference type="Pfam" id="PF07238"/>
    </source>
</evidence>
<evidence type="ECO:0000256" key="1">
    <source>
        <dbReference type="ARBA" id="ARBA00004167"/>
    </source>
</evidence>
<feature type="transmembrane region" description="Helical" evidence="5">
    <location>
        <begin position="169"/>
        <end position="191"/>
    </location>
</feature>
<dbReference type="InterPro" id="IPR009875">
    <property type="entry name" value="PilZ_domain"/>
</dbReference>
<keyword evidence="4 5" id="KW-0472">Membrane</keyword>
<dbReference type="PANTHER" id="PTHR30386">
    <property type="entry name" value="MEMBRANE FUSION SUBUNIT OF EMRAB-TOLC MULTIDRUG EFFLUX PUMP"/>
    <property type="match status" value="1"/>
</dbReference>
<comment type="caution">
    <text evidence="7">The sequence shown here is derived from an EMBL/GenBank/DDBJ whole genome shotgun (WGS) entry which is preliminary data.</text>
</comment>
<evidence type="ECO:0000256" key="4">
    <source>
        <dbReference type="ARBA" id="ARBA00023136"/>
    </source>
</evidence>
<keyword evidence="8" id="KW-1185">Reference proteome</keyword>
<reference evidence="7" key="1">
    <citation type="submission" date="2017-08" db="EMBL/GenBank/DDBJ databases">
        <authorList>
            <person name="Imhoff J.F."/>
            <person name="Rahn T."/>
            <person name="Kuenzel S."/>
            <person name="Neulinger S.C."/>
        </authorList>
    </citation>
    <scope>NUCLEOTIDE SEQUENCE</scope>
    <source>
        <strain evidence="7">DSM 9154</strain>
    </source>
</reference>
<dbReference type="AlphaFoldDB" id="A0A934UZ94"/>
<reference evidence="7" key="2">
    <citation type="journal article" date="2020" name="Microorganisms">
        <title>Osmotic Adaptation and Compatible Solute Biosynthesis of Phototrophic Bacteria as Revealed from Genome Analyses.</title>
        <authorList>
            <person name="Imhoff J.F."/>
            <person name="Rahn T."/>
            <person name="Kunzel S."/>
            <person name="Keller A."/>
            <person name="Neulinger S.C."/>
        </authorList>
    </citation>
    <scope>NUCLEOTIDE SEQUENCE</scope>
    <source>
        <strain evidence="7">DSM 9154</strain>
    </source>
</reference>
<protein>
    <submittedName>
        <fullName evidence="7">HlyD family secretion protein</fullName>
    </submittedName>
</protein>
<evidence type="ECO:0000256" key="3">
    <source>
        <dbReference type="ARBA" id="ARBA00022989"/>
    </source>
</evidence>
<evidence type="ECO:0000313" key="8">
    <source>
        <dbReference type="Proteomes" id="UP000778970"/>
    </source>
</evidence>
<dbReference type="PANTHER" id="PTHR30386:SF26">
    <property type="entry name" value="TRANSPORT PROTEIN COMB"/>
    <property type="match status" value="1"/>
</dbReference>
<sequence>MTDNDKHSNGKERAEPMLATDRLRTERRDQRKHVRVELPFEAQIDGKTYVGRDVSLNGFGIDKALSFHEGDNVHAELIFKFKGFTVNLPVTAKASGTGTTGRTGFEITSIEDDELEVLRKLITAHLSGTLVSIDGLLVSTDGQVARKAKKTGHAHSAKNRKRGSGLGTLVRWGAVASVAVALLLLAGTSFYERLFVVDSPFAATTAPRVDMRASGSGRFKDMGIVPGDRVKADEKIGRIINDELVSELAIAQATFQYQKQLISKLREAREQGGDAAAEAIAASLSNSNRSGSSGKRDVATLLTIEKRIEQLVSKKNLQRARIAALNQQDKGNTIYSPCDCIVHWARGGAGGTWVHNGDKLYELIPASPDKVMVEAQIPMSEVREIKRFQKANIELPNREQTITGRVVEVKLEGEHRPRAGFPKWVRQDLSKATVLIAPEKKIAQVGVGTPVDVSFSGTPQSLRTIHNTVTEVASSLVDQVLTDDSAQAARGDLPEKPQPQN</sequence>
<dbReference type="Proteomes" id="UP000778970">
    <property type="component" value="Unassembled WGS sequence"/>
</dbReference>
<organism evidence="7 8">
    <name type="scientific">Rhodovibrio salinarum</name>
    <dbReference type="NCBI Taxonomy" id="1087"/>
    <lineage>
        <taxon>Bacteria</taxon>
        <taxon>Pseudomonadati</taxon>
        <taxon>Pseudomonadota</taxon>
        <taxon>Alphaproteobacteria</taxon>
        <taxon>Rhodospirillales</taxon>
        <taxon>Rhodovibrionaceae</taxon>
        <taxon>Rhodovibrio</taxon>
    </lineage>
</organism>